<evidence type="ECO:0000313" key="1">
    <source>
        <dbReference type="EMBL" id="AGF78091.1"/>
    </source>
</evidence>
<dbReference type="Proteomes" id="UP000011721">
    <property type="component" value="Chromosome"/>
</dbReference>
<dbReference type="eggNOG" id="COG3625">
    <property type="taxonomic scope" value="Bacteria"/>
</dbReference>
<reference evidence="2" key="1">
    <citation type="journal article" date="2013" name="Stand. Genomic Sci.">
        <title>Complete genome sequence of Desulfocapsa sulfexigens, a marine deltaproteobacterium specialized in disproportionating inorganic sulfur compounds.</title>
        <authorList>
            <person name="Finster K.W."/>
            <person name="Kjeldsen K.U."/>
            <person name="Kube M."/>
            <person name="Reinhardt R."/>
            <person name="Mussmann M."/>
            <person name="Amann R."/>
            <person name="Schreiber L."/>
        </authorList>
    </citation>
    <scope>NUCLEOTIDE SEQUENCE [LARGE SCALE GENOMIC DNA]</scope>
    <source>
        <strain evidence="2">DSM 10523 / SB164P1</strain>
    </source>
</reference>
<dbReference type="EMBL" id="CP003985">
    <property type="protein sequence ID" value="AGF78091.1"/>
    <property type="molecule type" value="Genomic_DNA"/>
</dbReference>
<dbReference type="OrthoDB" id="9814509at2"/>
<protein>
    <submittedName>
        <fullName evidence="1">Phosphonate C-P lyase system protein PhnH</fullName>
    </submittedName>
</protein>
<sequence>MITEQNVELLNRINFRSCLNAMARPGTVFPIEPFFHSAMMALASVLLYPEVRFFQQADGDWTMIKAMTGTTEVKESEADYLFLDQPDPDILTASQHGDQQNPERSATLICSCDSFANGNPVLLRGPGIQGSRRTTLPVPPVFLKRLAQKNKDFPLGIDLFFLSLDNTVCALPRTTSVELL</sequence>
<gene>
    <name evidence="1" type="ordered locus">UWK_01533</name>
</gene>
<dbReference type="HOGENOM" id="CLU_115317_0_0_7"/>
<dbReference type="Gene3D" id="3.40.50.11310">
    <property type="entry name" value="Bacterial phosphonate metabolism protein PhnH"/>
    <property type="match status" value="1"/>
</dbReference>
<dbReference type="SUPFAM" id="SSF159709">
    <property type="entry name" value="PhnH-like"/>
    <property type="match status" value="1"/>
</dbReference>
<keyword evidence="1" id="KW-0456">Lyase</keyword>
<dbReference type="RefSeq" id="WP_015403782.1">
    <property type="nucleotide sequence ID" value="NC_020304.1"/>
</dbReference>
<accession>M1PNU9</accession>
<dbReference type="InterPro" id="IPR038058">
    <property type="entry name" value="PhnH-like_sp"/>
</dbReference>
<dbReference type="GO" id="GO:0016829">
    <property type="term" value="F:lyase activity"/>
    <property type="evidence" value="ECO:0007669"/>
    <property type="project" value="UniProtKB-KW"/>
</dbReference>
<dbReference type="STRING" id="1167006.UWK_01533"/>
<dbReference type="KEGG" id="dsf:UWK_01533"/>
<evidence type="ECO:0000313" key="2">
    <source>
        <dbReference type="Proteomes" id="UP000011721"/>
    </source>
</evidence>
<dbReference type="Pfam" id="PF05845">
    <property type="entry name" value="PhnH"/>
    <property type="match status" value="1"/>
</dbReference>
<keyword evidence="2" id="KW-1185">Reference proteome</keyword>
<proteinExistence type="predicted"/>
<dbReference type="NCBIfam" id="TIGR03292">
    <property type="entry name" value="PhnH_redo"/>
    <property type="match status" value="1"/>
</dbReference>
<organism evidence="1 2">
    <name type="scientific">Desulfocapsa sulfexigens (strain DSM 10523 / SB164P1)</name>
    <dbReference type="NCBI Taxonomy" id="1167006"/>
    <lineage>
        <taxon>Bacteria</taxon>
        <taxon>Pseudomonadati</taxon>
        <taxon>Thermodesulfobacteriota</taxon>
        <taxon>Desulfobulbia</taxon>
        <taxon>Desulfobulbales</taxon>
        <taxon>Desulfocapsaceae</taxon>
        <taxon>Desulfocapsa</taxon>
    </lineage>
</organism>
<dbReference type="AlphaFoldDB" id="M1PNU9"/>
<dbReference type="InterPro" id="IPR008772">
    <property type="entry name" value="Phosphonate_metab_PhnH"/>
</dbReference>
<dbReference type="GO" id="GO:0019634">
    <property type="term" value="P:organic phosphonate metabolic process"/>
    <property type="evidence" value="ECO:0007669"/>
    <property type="project" value="InterPro"/>
</dbReference>
<name>M1PNU9_DESSD</name>